<sequence>MDAPPVEVPLSICVFDKRKSAVDEEVGNASMSSCDTDDTDDQSGHGHLPTPANGSVESLLPYVQTAMTLNAPLPSKDGDPVASTMQAHHHGSNVHETGRAIANRTVPLGARHPRADVHETDLGGSGECEEDVHHPYDTPCHDASNASDTSLPLMELHRL</sequence>
<feature type="region of interest" description="Disordered" evidence="1">
    <location>
        <begin position="24"/>
        <end position="55"/>
    </location>
</feature>
<dbReference type="Proteomes" id="UP000278143">
    <property type="component" value="Unassembled WGS sequence"/>
</dbReference>
<dbReference type="OrthoDB" id="10571627at2759"/>
<gene>
    <name evidence="2" type="ORF">SYNPS1DRAFT_24805</name>
</gene>
<accession>A0A4P9YTS0</accession>
<feature type="compositionally biased region" description="Basic and acidic residues" evidence="1">
    <location>
        <begin position="131"/>
        <end position="140"/>
    </location>
</feature>
<organism evidence="2 3">
    <name type="scientific">Syncephalis pseudoplumigaleata</name>
    <dbReference type="NCBI Taxonomy" id="1712513"/>
    <lineage>
        <taxon>Eukaryota</taxon>
        <taxon>Fungi</taxon>
        <taxon>Fungi incertae sedis</taxon>
        <taxon>Zoopagomycota</taxon>
        <taxon>Zoopagomycotina</taxon>
        <taxon>Zoopagomycetes</taxon>
        <taxon>Zoopagales</taxon>
        <taxon>Piptocephalidaceae</taxon>
        <taxon>Syncephalis</taxon>
    </lineage>
</organism>
<protein>
    <submittedName>
        <fullName evidence="2">Uncharacterized protein</fullName>
    </submittedName>
</protein>
<reference evidence="3" key="1">
    <citation type="journal article" date="2018" name="Nat. Microbiol.">
        <title>Leveraging single-cell genomics to expand the fungal tree of life.</title>
        <authorList>
            <person name="Ahrendt S.R."/>
            <person name="Quandt C.A."/>
            <person name="Ciobanu D."/>
            <person name="Clum A."/>
            <person name="Salamov A."/>
            <person name="Andreopoulos B."/>
            <person name="Cheng J.F."/>
            <person name="Woyke T."/>
            <person name="Pelin A."/>
            <person name="Henrissat B."/>
            <person name="Reynolds N.K."/>
            <person name="Benny G.L."/>
            <person name="Smith M.E."/>
            <person name="James T.Y."/>
            <person name="Grigoriev I.V."/>
        </authorList>
    </citation>
    <scope>NUCLEOTIDE SEQUENCE [LARGE SCALE GENOMIC DNA]</scope>
    <source>
        <strain evidence="3">Benny S71-1</strain>
    </source>
</reference>
<feature type="region of interest" description="Disordered" evidence="1">
    <location>
        <begin position="113"/>
        <end position="148"/>
    </location>
</feature>
<dbReference type="EMBL" id="KZ991218">
    <property type="protein sequence ID" value="RKP23204.1"/>
    <property type="molecule type" value="Genomic_DNA"/>
</dbReference>
<proteinExistence type="predicted"/>
<evidence type="ECO:0000256" key="1">
    <source>
        <dbReference type="SAM" id="MobiDB-lite"/>
    </source>
</evidence>
<evidence type="ECO:0000313" key="2">
    <source>
        <dbReference type="EMBL" id="RKP23204.1"/>
    </source>
</evidence>
<keyword evidence="3" id="KW-1185">Reference proteome</keyword>
<evidence type="ECO:0000313" key="3">
    <source>
        <dbReference type="Proteomes" id="UP000278143"/>
    </source>
</evidence>
<dbReference type="AlphaFoldDB" id="A0A4P9YTS0"/>
<name>A0A4P9YTS0_9FUNG</name>